<dbReference type="GeneID" id="30149295"/>
<dbReference type="EMBL" id="KV454435">
    <property type="protein sequence ID" value="ODQ78380.1"/>
    <property type="molecule type" value="Genomic_DNA"/>
</dbReference>
<gene>
    <name evidence="2" type="ORF">BABINDRAFT_29196</name>
</gene>
<name>A0A1E3QL51_9ASCO</name>
<accession>A0A1E3QL51</accession>
<keyword evidence="1" id="KW-0812">Transmembrane</keyword>
<sequence>RNVPGEADQQNSLASRLPKFPLGKETIPTLLPKPGVPQLGPNCSFADAIKILKTLKHEELIYEAEPHRLYFIACFCAAFVFAVYGLTFVENTGTNAVKLYRENPECLPEDENKMMLAGRLGVTLAMFSVPACAVLFFVKFPLRLVRRIYYLPGPVEHVKIISHPMIPGRPTPVYTIPLEKLTRHQKSKVWTGRGFYGTLDNGSFFFRLKEQGKRATWIVDRKGFFWVDGRVYDYLFGKESLKEAEAGISYDQKHALASRDLKKKKEQMRKELGVAWQLKMQAQIMKEDIQVAKGFV</sequence>
<dbReference type="Proteomes" id="UP000094336">
    <property type="component" value="Unassembled WGS sequence"/>
</dbReference>
<evidence type="ECO:0000313" key="2">
    <source>
        <dbReference type="EMBL" id="ODQ78380.1"/>
    </source>
</evidence>
<evidence type="ECO:0000313" key="3">
    <source>
        <dbReference type="Proteomes" id="UP000094336"/>
    </source>
</evidence>
<keyword evidence="1" id="KW-1133">Transmembrane helix</keyword>
<proteinExistence type="predicted"/>
<keyword evidence="1" id="KW-0472">Membrane</keyword>
<feature type="non-terminal residue" evidence="2">
    <location>
        <position position="1"/>
    </location>
</feature>
<feature type="transmembrane region" description="Helical" evidence="1">
    <location>
        <begin position="69"/>
        <end position="89"/>
    </location>
</feature>
<evidence type="ECO:0000256" key="1">
    <source>
        <dbReference type="SAM" id="Phobius"/>
    </source>
</evidence>
<keyword evidence="3" id="KW-1185">Reference proteome</keyword>
<dbReference type="OrthoDB" id="4083656at2759"/>
<dbReference type="AlphaFoldDB" id="A0A1E3QL51"/>
<feature type="non-terminal residue" evidence="2">
    <location>
        <position position="296"/>
    </location>
</feature>
<protein>
    <submittedName>
        <fullName evidence="2">Uncharacterized protein</fullName>
    </submittedName>
</protein>
<reference evidence="3" key="1">
    <citation type="submission" date="2016-05" db="EMBL/GenBank/DDBJ databases">
        <title>Comparative genomics of biotechnologically important yeasts.</title>
        <authorList>
            <consortium name="DOE Joint Genome Institute"/>
            <person name="Riley R."/>
            <person name="Haridas S."/>
            <person name="Wolfe K.H."/>
            <person name="Lopes M.R."/>
            <person name="Hittinger C.T."/>
            <person name="Goker M."/>
            <person name="Salamov A."/>
            <person name="Wisecaver J."/>
            <person name="Long T.M."/>
            <person name="Aerts A.L."/>
            <person name="Barry K."/>
            <person name="Choi C."/>
            <person name="Clum A."/>
            <person name="Coughlan A.Y."/>
            <person name="Deshpande S."/>
            <person name="Douglass A.P."/>
            <person name="Hanson S.J."/>
            <person name="Klenk H.-P."/>
            <person name="Labutti K."/>
            <person name="Lapidus A."/>
            <person name="Lindquist E."/>
            <person name="Lipzen A."/>
            <person name="Meier-Kolthoff J.P."/>
            <person name="Ohm R.A."/>
            <person name="Otillar R.P."/>
            <person name="Pangilinan J."/>
            <person name="Peng Y."/>
            <person name="Rokas A."/>
            <person name="Rosa C.A."/>
            <person name="Scheuner C."/>
            <person name="Sibirny A.A."/>
            <person name="Slot J.C."/>
            <person name="Stielow J.B."/>
            <person name="Sun H."/>
            <person name="Kurtzman C.P."/>
            <person name="Blackwell M."/>
            <person name="Grigoriev I.V."/>
            <person name="Jeffries T.W."/>
        </authorList>
    </citation>
    <scope>NUCLEOTIDE SEQUENCE [LARGE SCALE GENOMIC DNA]</scope>
    <source>
        <strain evidence="3">NRRL Y-12698</strain>
    </source>
</reference>
<feature type="transmembrane region" description="Helical" evidence="1">
    <location>
        <begin position="117"/>
        <end position="138"/>
    </location>
</feature>
<dbReference type="RefSeq" id="XP_018983708.1">
    <property type="nucleotide sequence ID" value="XM_019131442.1"/>
</dbReference>
<organism evidence="2 3">
    <name type="scientific">Babjeviella inositovora NRRL Y-12698</name>
    <dbReference type="NCBI Taxonomy" id="984486"/>
    <lineage>
        <taxon>Eukaryota</taxon>
        <taxon>Fungi</taxon>
        <taxon>Dikarya</taxon>
        <taxon>Ascomycota</taxon>
        <taxon>Saccharomycotina</taxon>
        <taxon>Pichiomycetes</taxon>
        <taxon>Serinales incertae sedis</taxon>
        <taxon>Babjeviella</taxon>
    </lineage>
</organism>